<proteinExistence type="predicted"/>
<keyword evidence="1" id="KW-0732">Signal</keyword>
<feature type="chain" id="PRO_5013587600" evidence="1">
    <location>
        <begin position="27"/>
        <end position="71"/>
    </location>
</feature>
<name>A0A2H0N7F4_9BACT</name>
<dbReference type="AlphaFoldDB" id="A0A2H0N7F4"/>
<protein>
    <submittedName>
        <fullName evidence="2">Uncharacterized protein</fullName>
    </submittedName>
</protein>
<sequence length="71" mass="8197">MKNKKLLSLTTVSFLGLLLFMGAGCSKDQPLTEEQQAKKYNVSLEEYRQMKDTAARMNMTVEDHMKMLHNE</sequence>
<accession>A0A2H0N7F4</accession>
<organism evidence="2 3">
    <name type="scientific">Candidatus Magasanikbacteria bacterium CG11_big_fil_rev_8_21_14_0_20_39_34</name>
    <dbReference type="NCBI Taxonomy" id="1974653"/>
    <lineage>
        <taxon>Bacteria</taxon>
        <taxon>Candidatus Magasanikiibacteriota</taxon>
    </lineage>
</organism>
<dbReference type="PROSITE" id="PS51257">
    <property type="entry name" value="PROKAR_LIPOPROTEIN"/>
    <property type="match status" value="1"/>
</dbReference>
<feature type="signal peptide" evidence="1">
    <location>
        <begin position="1"/>
        <end position="26"/>
    </location>
</feature>
<gene>
    <name evidence="2" type="ORF">COV59_02520</name>
</gene>
<evidence type="ECO:0000313" key="2">
    <source>
        <dbReference type="EMBL" id="PIR04036.1"/>
    </source>
</evidence>
<evidence type="ECO:0000256" key="1">
    <source>
        <dbReference type="SAM" id="SignalP"/>
    </source>
</evidence>
<reference evidence="2 3" key="1">
    <citation type="submission" date="2017-09" db="EMBL/GenBank/DDBJ databases">
        <title>Depth-based differentiation of microbial function through sediment-hosted aquifers and enrichment of novel symbionts in the deep terrestrial subsurface.</title>
        <authorList>
            <person name="Probst A.J."/>
            <person name="Ladd B."/>
            <person name="Jarett J.K."/>
            <person name="Geller-Mcgrath D.E."/>
            <person name="Sieber C.M."/>
            <person name="Emerson J.B."/>
            <person name="Anantharaman K."/>
            <person name="Thomas B.C."/>
            <person name="Malmstrom R."/>
            <person name="Stieglmeier M."/>
            <person name="Klingl A."/>
            <person name="Woyke T."/>
            <person name="Ryan C.M."/>
            <person name="Banfield J.F."/>
        </authorList>
    </citation>
    <scope>NUCLEOTIDE SEQUENCE [LARGE SCALE GENOMIC DNA]</scope>
    <source>
        <strain evidence="2">CG11_big_fil_rev_8_21_14_0_20_39_34</strain>
    </source>
</reference>
<evidence type="ECO:0000313" key="3">
    <source>
        <dbReference type="Proteomes" id="UP000229600"/>
    </source>
</evidence>
<dbReference type="InterPro" id="IPR049890">
    <property type="entry name" value="VlpA-F-like_signal"/>
</dbReference>
<dbReference type="NCBIfam" id="NF033817">
    <property type="entry name" value="Mplas_variab_LP"/>
    <property type="match status" value="1"/>
</dbReference>
<dbReference type="EMBL" id="PCWN01000007">
    <property type="protein sequence ID" value="PIR04036.1"/>
    <property type="molecule type" value="Genomic_DNA"/>
</dbReference>
<comment type="caution">
    <text evidence="2">The sequence shown here is derived from an EMBL/GenBank/DDBJ whole genome shotgun (WGS) entry which is preliminary data.</text>
</comment>
<dbReference type="Proteomes" id="UP000229600">
    <property type="component" value="Unassembled WGS sequence"/>
</dbReference>